<keyword evidence="3" id="KW-1185">Reference proteome</keyword>
<dbReference type="PANTHER" id="PTHR34367:SF1">
    <property type="entry name" value="OS04G0528600 PROTEIN"/>
    <property type="match status" value="1"/>
</dbReference>
<feature type="compositionally biased region" description="Low complexity" evidence="1">
    <location>
        <begin position="277"/>
        <end position="297"/>
    </location>
</feature>
<dbReference type="AlphaFoldDB" id="A0A8T0QKV2"/>
<accession>A0A8T0QKV2</accession>
<dbReference type="EMBL" id="CM029049">
    <property type="protein sequence ID" value="KAG2573509.1"/>
    <property type="molecule type" value="Genomic_DNA"/>
</dbReference>
<name>A0A8T0QKV2_PANVG</name>
<sequence length="643" mass="67315">MGLCFSKKQQAKRRDGQPSNDAKKSGGRKSGSGAGAKKAPQAKAPGPAPTKKSVARPEEPAADKRTVFVVKAAAAAAAAEVAAASKGGSGEAEAEAKRAAPPEEEAARPVAVGRAPVRTSSCTKEEVDAILIQCGRLSRSSSASGKAPSGEHGGGHRRYAGSKRSYDFDHERRGGGDADECDWGREGAAASRPSPRRRTPERKRSASHDGRTGGGSGSRSRRVSRSPGRRADVAPAAGSSGTAERGARQQPGKMVSIPARDKGRAPSPVKAASSGKRYPSPRSNSPARAAAAGNENAGVPPTHGPSLSRSSSRKAEQSPYRRNPMAELDENALGLGNNHHHNNGNNGKLQKKSVDAAVTLPQKTAERAKDQIPSTRAAKEKEIVEEAVASDTRASSARMNATHSVSVSIVAENVTNPRPGSRSSRRSSRDLDHNGNSYASLLLEDIQNYHQQSTSAAAAPTFALPACVSKACSILDAVADLNSSSSAENKSLELERSANDRESVNGRYVIESEFVGKDDLMEPSIHKYVSVRDIRGGVTGEAAELQESAGSNSFAGNAWTCSSWEPNSVDSTDRTRTASQSYNGDEVEQVTEQSWQSTQEPSRRGSAASNVQVQRVRGAHRGSGSAFSGRSDARGVSASSSIV</sequence>
<feature type="compositionally biased region" description="Low complexity" evidence="1">
    <location>
        <begin position="108"/>
        <end position="118"/>
    </location>
</feature>
<feature type="compositionally biased region" description="Low complexity" evidence="1">
    <location>
        <begin position="135"/>
        <end position="150"/>
    </location>
</feature>
<feature type="compositionally biased region" description="Basic residues" evidence="1">
    <location>
        <begin position="219"/>
        <end position="228"/>
    </location>
</feature>
<feature type="compositionally biased region" description="Low complexity" evidence="1">
    <location>
        <begin position="35"/>
        <end position="52"/>
    </location>
</feature>
<feature type="region of interest" description="Disordered" evidence="1">
    <location>
        <begin position="79"/>
        <end position="381"/>
    </location>
</feature>
<comment type="caution">
    <text evidence="2">The sequence shown here is derived from an EMBL/GenBank/DDBJ whole genome shotgun (WGS) entry which is preliminary data.</text>
</comment>
<protein>
    <submittedName>
        <fullName evidence="2">Uncharacterized protein</fullName>
    </submittedName>
</protein>
<feature type="compositionally biased region" description="Polar residues" evidence="1">
    <location>
        <begin position="590"/>
        <end position="600"/>
    </location>
</feature>
<feature type="compositionally biased region" description="Basic and acidic residues" evidence="1">
    <location>
        <begin position="12"/>
        <end position="24"/>
    </location>
</feature>
<feature type="compositionally biased region" description="Basic and acidic residues" evidence="1">
    <location>
        <begin position="202"/>
        <end position="211"/>
    </location>
</feature>
<reference evidence="2" key="1">
    <citation type="submission" date="2020-05" db="EMBL/GenBank/DDBJ databases">
        <title>WGS assembly of Panicum virgatum.</title>
        <authorList>
            <person name="Lovell J.T."/>
            <person name="Jenkins J."/>
            <person name="Shu S."/>
            <person name="Juenger T.E."/>
            <person name="Schmutz J."/>
        </authorList>
    </citation>
    <scope>NUCLEOTIDE SEQUENCE</scope>
    <source>
        <strain evidence="2">AP13</strain>
    </source>
</reference>
<feature type="compositionally biased region" description="Basic and acidic residues" evidence="1">
    <location>
        <begin position="94"/>
        <end position="107"/>
    </location>
</feature>
<dbReference type="Proteomes" id="UP000823388">
    <property type="component" value="Chromosome 7K"/>
</dbReference>
<proteinExistence type="predicted"/>
<feature type="region of interest" description="Disordered" evidence="1">
    <location>
        <begin position="1"/>
        <end position="63"/>
    </location>
</feature>
<dbReference type="PANTHER" id="PTHR34367">
    <property type="entry name" value="OS02G0734667 PROTEIN"/>
    <property type="match status" value="1"/>
</dbReference>
<evidence type="ECO:0000313" key="3">
    <source>
        <dbReference type="Proteomes" id="UP000823388"/>
    </source>
</evidence>
<feature type="compositionally biased region" description="Basic and acidic residues" evidence="1">
    <location>
        <begin position="164"/>
        <end position="176"/>
    </location>
</feature>
<gene>
    <name evidence="2" type="ORF">PVAP13_7KG257700</name>
</gene>
<dbReference type="OrthoDB" id="1927466at2759"/>
<feature type="region of interest" description="Disordered" evidence="1">
    <location>
        <begin position="408"/>
        <end position="433"/>
    </location>
</feature>
<feature type="region of interest" description="Disordered" evidence="1">
    <location>
        <begin position="565"/>
        <end position="643"/>
    </location>
</feature>
<evidence type="ECO:0000313" key="2">
    <source>
        <dbReference type="EMBL" id="KAG2573509.1"/>
    </source>
</evidence>
<evidence type="ECO:0000256" key="1">
    <source>
        <dbReference type="SAM" id="MobiDB-lite"/>
    </source>
</evidence>
<feature type="compositionally biased region" description="Polar residues" evidence="1">
    <location>
        <begin position="408"/>
        <end position="418"/>
    </location>
</feature>
<organism evidence="2 3">
    <name type="scientific">Panicum virgatum</name>
    <name type="common">Blackwell switchgrass</name>
    <dbReference type="NCBI Taxonomy" id="38727"/>
    <lineage>
        <taxon>Eukaryota</taxon>
        <taxon>Viridiplantae</taxon>
        <taxon>Streptophyta</taxon>
        <taxon>Embryophyta</taxon>
        <taxon>Tracheophyta</taxon>
        <taxon>Spermatophyta</taxon>
        <taxon>Magnoliopsida</taxon>
        <taxon>Liliopsida</taxon>
        <taxon>Poales</taxon>
        <taxon>Poaceae</taxon>
        <taxon>PACMAD clade</taxon>
        <taxon>Panicoideae</taxon>
        <taxon>Panicodae</taxon>
        <taxon>Paniceae</taxon>
        <taxon>Panicinae</taxon>
        <taxon>Panicum</taxon>
        <taxon>Panicum sect. Hiantes</taxon>
    </lineage>
</organism>
<dbReference type="InterPro" id="IPR040412">
    <property type="entry name" value="At1g65710-like"/>
</dbReference>